<organism evidence="12 13">
    <name type="scientific">Knipowitschia caucasica</name>
    <name type="common">Caucasian dwarf goby</name>
    <name type="synonym">Pomatoschistus caucasicus</name>
    <dbReference type="NCBI Taxonomy" id="637954"/>
    <lineage>
        <taxon>Eukaryota</taxon>
        <taxon>Metazoa</taxon>
        <taxon>Chordata</taxon>
        <taxon>Craniata</taxon>
        <taxon>Vertebrata</taxon>
        <taxon>Euteleostomi</taxon>
        <taxon>Actinopterygii</taxon>
        <taxon>Neopterygii</taxon>
        <taxon>Teleostei</taxon>
        <taxon>Neoteleostei</taxon>
        <taxon>Acanthomorphata</taxon>
        <taxon>Gobiaria</taxon>
        <taxon>Gobiiformes</taxon>
        <taxon>Gobioidei</taxon>
        <taxon>Gobiidae</taxon>
        <taxon>Gobiinae</taxon>
        <taxon>Knipowitschia</taxon>
    </lineage>
</organism>
<keyword evidence="7" id="KW-0325">Glycoprotein</keyword>
<feature type="chain" id="PRO_5043987968" description="Fibronectin type-III domain-containing protein" evidence="10">
    <location>
        <begin position="18"/>
        <end position="338"/>
    </location>
</feature>
<evidence type="ECO:0000256" key="10">
    <source>
        <dbReference type="SAM" id="SignalP"/>
    </source>
</evidence>
<evidence type="ECO:0000256" key="8">
    <source>
        <dbReference type="SAM" id="MobiDB-lite"/>
    </source>
</evidence>
<keyword evidence="6" id="KW-0675">Receptor</keyword>
<dbReference type="InterPro" id="IPR036116">
    <property type="entry name" value="FN3_sf"/>
</dbReference>
<dbReference type="CDD" id="cd00063">
    <property type="entry name" value="FN3"/>
    <property type="match status" value="1"/>
</dbReference>
<feature type="signal peptide" evidence="10">
    <location>
        <begin position="1"/>
        <end position="17"/>
    </location>
</feature>
<name>A0AAV2JAY6_KNICA</name>
<sequence length="338" mass="38703">MRTRLLLILCLVGSGLANKPPDVNCTVINLKYVQCLWNREGLNYTFSSRFHDESFRECDSYVLENGLTVGCKQPGDGLMTKRFKTFYTQLAQENQQYPVQEHKLKDKVKLDPPSNVTVQLRSDGNLWFEWEKINDCFESEVRFRVNNNNWQESSVSTGHQEHCINLPSKSSRYELQVRSRVSNSCGCSKEWSEWSQPAVWGTTHNKTDPVRRQDSQTVSVWQVLMGCVGVLTVFVVLFFLAFQERIRIIFVPDVPKPSLVPRDLEEWLNSSKGLKEVFKTNYMERTCSVREYCPVSDSESSDSSIVSVSTDQTDFYNSVQPSSPSTPEFAPNEQGISV</sequence>
<dbReference type="EMBL" id="OZ035833">
    <property type="protein sequence ID" value="CAL1573232.1"/>
    <property type="molecule type" value="Genomic_DNA"/>
</dbReference>
<evidence type="ECO:0000256" key="5">
    <source>
        <dbReference type="ARBA" id="ARBA00023136"/>
    </source>
</evidence>
<feature type="compositionally biased region" description="Polar residues" evidence="8">
    <location>
        <begin position="314"/>
        <end position="326"/>
    </location>
</feature>
<evidence type="ECO:0000256" key="7">
    <source>
        <dbReference type="ARBA" id="ARBA00023180"/>
    </source>
</evidence>
<dbReference type="GO" id="GO:0009897">
    <property type="term" value="C:external side of plasma membrane"/>
    <property type="evidence" value="ECO:0007669"/>
    <property type="project" value="TreeGrafter"/>
</dbReference>
<dbReference type="GO" id="GO:0004896">
    <property type="term" value="F:cytokine receptor activity"/>
    <property type="evidence" value="ECO:0007669"/>
    <property type="project" value="TreeGrafter"/>
</dbReference>
<accession>A0AAV2JAY6</accession>
<evidence type="ECO:0000313" key="12">
    <source>
        <dbReference type="EMBL" id="CAL1573232.1"/>
    </source>
</evidence>
<evidence type="ECO:0000259" key="11">
    <source>
        <dbReference type="PROSITE" id="PS50853"/>
    </source>
</evidence>
<keyword evidence="4 9" id="KW-1133">Transmembrane helix</keyword>
<dbReference type="AlphaFoldDB" id="A0AAV2JAY6"/>
<reference evidence="12 13" key="1">
    <citation type="submission" date="2024-04" db="EMBL/GenBank/DDBJ databases">
        <authorList>
            <person name="Waldvogel A.-M."/>
            <person name="Schoenle A."/>
        </authorList>
    </citation>
    <scope>NUCLEOTIDE SEQUENCE [LARGE SCALE GENOMIC DNA]</scope>
</reference>
<dbReference type="Pfam" id="PF21604">
    <property type="entry name" value="CRLF2_D1"/>
    <property type="match status" value="1"/>
</dbReference>
<dbReference type="PANTHER" id="PTHR23037:SF47">
    <property type="entry name" value="INTERLEUKIN 2 RECEPTOR SUBUNIT GAMMA"/>
    <property type="match status" value="1"/>
</dbReference>
<dbReference type="PANTHER" id="PTHR23037">
    <property type="entry name" value="CYTOKINE RECEPTOR"/>
    <property type="match status" value="1"/>
</dbReference>
<feature type="domain" description="Fibronectin type-III" evidence="11">
    <location>
        <begin position="112"/>
        <end position="206"/>
    </location>
</feature>
<dbReference type="SUPFAM" id="SSF49265">
    <property type="entry name" value="Fibronectin type III"/>
    <property type="match status" value="2"/>
</dbReference>
<dbReference type="Proteomes" id="UP001497482">
    <property type="component" value="Chromosome 11"/>
</dbReference>
<gene>
    <name evidence="12" type="ORF">KC01_LOCUS5172</name>
</gene>
<dbReference type="PROSITE" id="PS50853">
    <property type="entry name" value="FN3"/>
    <property type="match status" value="1"/>
</dbReference>
<evidence type="ECO:0000256" key="4">
    <source>
        <dbReference type="ARBA" id="ARBA00022989"/>
    </source>
</evidence>
<evidence type="ECO:0000256" key="2">
    <source>
        <dbReference type="ARBA" id="ARBA00022692"/>
    </source>
</evidence>
<proteinExistence type="predicted"/>
<dbReference type="Gene3D" id="2.60.40.10">
    <property type="entry name" value="Immunoglobulins"/>
    <property type="match status" value="2"/>
</dbReference>
<feature type="region of interest" description="Disordered" evidence="8">
    <location>
        <begin position="314"/>
        <end position="338"/>
    </location>
</feature>
<protein>
    <recommendedName>
        <fullName evidence="11">Fibronectin type-III domain-containing protein</fullName>
    </recommendedName>
</protein>
<dbReference type="InterPro" id="IPR003961">
    <property type="entry name" value="FN3_dom"/>
</dbReference>
<keyword evidence="3 10" id="KW-0732">Signal</keyword>
<evidence type="ECO:0000256" key="9">
    <source>
        <dbReference type="SAM" id="Phobius"/>
    </source>
</evidence>
<dbReference type="InterPro" id="IPR013783">
    <property type="entry name" value="Ig-like_fold"/>
</dbReference>
<evidence type="ECO:0000256" key="3">
    <source>
        <dbReference type="ARBA" id="ARBA00022729"/>
    </source>
</evidence>
<evidence type="ECO:0000256" key="6">
    <source>
        <dbReference type="ARBA" id="ARBA00023170"/>
    </source>
</evidence>
<feature type="transmembrane region" description="Helical" evidence="9">
    <location>
        <begin position="220"/>
        <end position="242"/>
    </location>
</feature>
<keyword evidence="5 9" id="KW-0472">Membrane</keyword>
<keyword evidence="13" id="KW-1185">Reference proteome</keyword>
<dbReference type="InterPro" id="IPR048651">
    <property type="entry name" value="CRLF2-like_D1"/>
</dbReference>
<comment type="subcellular location">
    <subcellularLocation>
        <location evidence="1">Membrane</location>
        <topology evidence="1">Single-pass type I membrane protein</topology>
    </subcellularLocation>
</comment>
<evidence type="ECO:0000313" key="13">
    <source>
        <dbReference type="Proteomes" id="UP001497482"/>
    </source>
</evidence>
<evidence type="ECO:0000256" key="1">
    <source>
        <dbReference type="ARBA" id="ARBA00004479"/>
    </source>
</evidence>
<keyword evidence="2 9" id="KW-0812">Transmembrane</keyword>